<organism evidence="1 2">
    <name type="scientific">Thermogutta terrifontis</name>
    <dbReference type="NCBI Taxonomy" id="1331910"/>
    <lineage>
        <taxon>Bacteria</taxon>
        <taxon>Pseudomonadati</taxon>
        <taxon>Planctomycetota</taxon>
        <taxon>Planctomycetia</taxon>
        <taxon>Pirellulales</taxon>
        <taxon>Thermoguttaceae</taxon>
        <taxon>Thermogutta</taxon>
    </lineage>
</organism>
<gene>
    <name evidence="1" type="ORF">THTE_2687</name>
</gene>
<name>A0A286RH51_9BACT</name>
<dbReference type="KEGG" id="ttf:THTE_2687"/>
<proteinExistence type="predicted"/>
<evidence type="ECO:0000313" key="2">
    <source>
        <dbReference type="Proteomes" id="UP000215086"/>
    </source>
</evidence>
<protein>
    <submittedName>
        <fullName evidence="1">Uncharacterized protein</fullName>
    </submittedName>
</protein>
<evidence type="ECO:0000313" key="1">
    <source>
        <dbReference type="EMBL" id="ASV75289.1"/>
    </source>
</evidence>
<dbReference type="AlphaFoldDB" id="A0A286RH51"/>
<accession>A0A286RH51</accession>
<reference evidence="1 2" key="1">
    <citation type="journal article" name="Front. Microbiol.">
        <title>Sugar Metabolism of the First Thermophilic Planctomycete Thermogutta terrifontis: Comparative Genomic and Transcriptomic Approaches.</title>
        <authorList>
            <person name="Elcheninov A.G."/>
            <person name="Menzel P."/>
            <person name="Gudbergsdottir S.R."/>
            <person name="Slesarev A.I."/>
            <person name="Kadnikov V.V."/>
            <person name="Krogh A."/>
            <person name="Bonch-Osmolovskaya E.A."/>
            <person name="Peng X."/>
            <person name="Kublanov I.V."/>
        </authorList>
    </citation>
    <scope>NUCLEOTIDE SEQUENCE [LARGE SCALE GENOMIC DNA]</scope>
    <source>
        <strain evidence="1 2">R1</strain>
    </source>
</reference>
<dbReference type="EMBL" id="CP018477">
    <property type="protein sequence ID" value="ASV75289.1"/>
    <property type="molecule type" value="Genomic_DNA"/>
</dbReference>
<sequence length="73" mass="7877">MVLGVPGPLSPQFEQHVFPTTGQLSDFPQADFPQSAVRQENPTGCRLTPVVANLAEVSPGPDCRTWGTAKSRR</sequence>
<dbReference type="Proteomes" id="UP000215086">
    <property type="component" value="Chromosome"/>
</dbReference>
<keyword evidence="2" id="KW-1185">Reference proteome</keyword>